<protein>
    <submittedName>
        <fullName evidence="2">Helix-turn-helix domain-containing protein</fullName>
    </submittedName>
</protein>
<dbReference type="InterPro" id="IPR010982">
    <property type="entry name" value="Lambda_DNA-bd_dom_sf"/>
</dbReference>
<dbReference type="InterPro" id="IPR053163">
    <property type="entry name" value="HTH-type_regulator_Rgg"/>
</dbReference>
<dbReference type="PANTHER" id="PTHR37038">
    <property type="entry name" value="TRANSCRIPTIONAL REGULATOR-RELATED"/>
    <property type="match status" value="1"/>
</dbReference>
<evidence type="ECO:0000313" key="2">
    <source>
        <dbReference type="EMBL" id="MBC1332498.1"/>
    </source>
</evidence>
<dbReference type="NCBIfam" id="TIGR01716">
    <property type="entry name" value="RGG_Cterm"/>
    <property type="match status" value="1"/>
</dbReference>
<dbReference type="Gene3D" id="1.25.40.10">
    <property type="entry name" value="Tetratricopeptide repeat domain"/>
    <property type="match status" value="1"/>
</dbReference>
<dbReference type="SMART" id="SM00530">
    <property type="entry name" value="HTH_XRE"/>
    <property type="match status" value="1"/>
</dbReference>
<dbReference type="AlphaFoldDB" id="A0A7X0TNQ6"/>
<dbReference type="InterPro" id="IPR001387">
    <property type="entry name" value="Cro/C1-type_HTH"/>
</dbReference>
<dbReference type="InterPro" id="IPR010057">
    <property type="entry name" value="Transcription_activator_Rgg_C"/>
</dbReference>
<dbReference type="RefSeq" id="WP_185374217.1">
    <property type="nucleotide sequence ID" value="NZ_JAARNB010000004.1"/>
</dbReference>
<proteinExistence type="predicted"/>
<name>A0A7X0TNQ6_9LIST</name>
<organism evidence="2 3">
    <name type="scientific">Listeria booriae</name>
    <dbReference type="NCBI Taxonomy" id="1552123"/>
    <lineage>
        <taxon>Bacteria</taxon>
        <taxon>Bacillati</taxon>
        <taxon>Bacillota</taxon>
        <taxon>Bacilli</taxon>
        <taxon>Bacillales</taxon>
        <taxon>Listeriaceae</taxon>
        <taxon>Listeria</taxon>
    </lineage>
</organism>
<reference evidence="2 3" key="1">
    <citation type="submission" date="2020-03" db="EMBL/GenBank/DDBJ databases">
        <title>Soil Listeria distribution.</title>
        <authorList>
            <person name="Liao J."/>
            <person name="Wiedmann M."/>
        </authorList>
    </citation>
    <scope>NUCLEOTIDE SEQUENCE [LARGE SCALE GENOMIC DNA]</scope>
    <source>
        <strain evidence="2 3">FSL L7-1833</strain>
    </source>
</reference>
<dbReference type="InterPro" id="IPR011990">
    <property type="entry name" value="TPR-like_helical_dom_sf"/>
</dbReference>
<accession>A0A7X0TNQ6</accession>
<comment type="caution">
    <text evidence="2">The sequence shown here is derived from an EMBL/GenBank/DDBJ whole genome shotgun (WGS) entry which is preliminary data.</text>
</comment>
<dbReference type="EMBL" id="JAAROL010000004">
    <property type="protein sequence ID" value="MBC1332498.1"/>
    <property type="molecule type" value="Genomic_DNA"/>
</dbReference>
<evidence type="ECO:0000259" key="1">
    <source>
        <dbReference type="PROSITE" id="PS50943"/>
    </source>
</evidence>
<dbReference type="Pfam" id="PF21259">
    <property type="entry name" value="Rgg_C"/>
    <property type="match status" value="1"/>
</dbReference>
<dbReference type="GO" id="GO:0003677">
    <property type="term" value="F:DNA binding"/>
    <property type="evidence" value="ECO:0007669"/>
    <property type="project" value="InterPro"/>
</dbReference>
<dbReference type="PROSITE" id="PS50943">
    <property type="entry name" value="HTH_CROC1"/>
    <property type="match status" value="1"/>
</dbReference>
<gene>
    <name evidence="2" type="ORF">HB759_11185</name>
</gene>
<evidence type="ECO:0000313" key="3">
    <source>
        <dbReference type="Proteomes" id="UP000532866"/>
    </source>
</evidence>
<dbReference type="Proteomes" id="UP000532866">
    <property type="component" value="Unassembled WGS sequence"/>
</dbReference>
<dbReference type="CDD" id="cd00093">
    <property type="entry name" value="HTH_XRE"/>
    <property type="match status" value="1"/>
</dbReference>
<feature type="domain" description="HTH cro/C1-type" evidence="1">
    <location>
        <begin position="7"/>
        <end position="60"/>
    </location>
</feature>
<dbReference type="SUPFAM" id="SSF47413">
    <property type="entry name" value="lambda repressor-like DNA-binding domains"/>
    <property type="match status" value="1"/>
</dbReference>
<sequence length="290" mass="33987">MNFGDTLKKIRTDKGLTQAKLSEGILARNHLSQVENNNYIPAYDKFFLLLDRLNVTFEEFLSVQNDSKILFSRKLRSQISEAANLADTEALNDLSIEACGLYEKTDNITYYHSMLICKALIAYNADLTINQDMIEFVSPIKEYLFSMDNWYLYELKLFNNIIYALTVEEALLFSRTSLKRLDNFQYFLEFRHIEQHIYTNLSTLCLEHRDFEVAKRFAEIAIEKAAKYTLVYEKICSELNYAIACIKLTGDESAYEVIKQNMLIIRYLKFDDLHEHFSSFLKKFEIEMSA</sequence>
<dbReference type="Pfam" id="PF01381">
    <property type="entry name" value="HTH_3"/>
    <property type="match status" value="1"/>
</dbReference>